<dbReference type="NCBIfam" id="TIGR00080">
    <property type="entry name" value="pimt"/>
    <property type="match status" value="1"/>
</dbReference>
<keyword evidence="6 7" id="KW-0949">S-adenosyl-L-methionine</keyword>
<dbReference type="Pfam" id="PF01135">
    <property type="entry name" value="PCMT"/>
    <property type="match status" value="1"/>
</dbReference>
<evidence type="ECO:0000256" key="5">
    <source>
        <dbReference type="ARBA" id="ARBA00022679"/>
    </source>
</evidence>
<comment type="catalytic activity">
    <reaction evidence="7">
        <text>[protein]-L-isoaspartate + S-adenosyl-L-methionine = [protein]-L-isoaspartate alpha-methyl ester + S-adenosyl-L-homocysteine</text>
        <dbReference type="Rhea" id="RHEA:12705"/>
        <dbReference type="Rhea" id="RHEA-COMP:12143"/>
        <dbReference type="Rhea" id="RHEA-COMP:12144"/>
        <dbReference type="ChEBI" id="CHEBI:57856"/>
        <dbReference type="ChEBI" id="CHEBI:59789"/>
        <dbReference type="ChEBI" id="CHEBI:90596"/>
        <dbReference type="ChEBI" id="CHEBI:90598"/>
        <dbReference type="EC" id="2.1.1.77"/>
    </reaction>
</comment>
<feature type="active site" evidence="7">
    <location>
        <position position="60"/>
    </location>
</feature>
<dbReference type="InterPro" id="IPR000682">
    <property type="entry name" value="PCMT"/>
</dbReference>
<evidence type="ECO:0000313" key="8">
    <source>
        <dbReference type="EMBL" id="CAA9537109.1"/>
    </source>
</evidence>
<dbReference type="HAMAP" id="MF_00090">
    <property type="entry name" value="PIMT"/>
    <property type="match status" value="1"/>
</dbReference>
<evidence type="ECO:0000256" key="3">
    <source>
        <dbReference type="ARBA" id="ARBA00022490"/>
    </source>
</evidence>
<dbReference type="GO" id="GO:0005737">
    <property type="term" value="C:cytoplasm"/>
    <property type="evidence" value="ECO:0007669"/>
    <property type="project" value="UniProtKB-SubCell"/>
</dbReference>
<evidence type="ECO:0000256" key="4">
    <source>
        <dbReference type="ARBA" id="ARBA00022603"/>
    </source>
</evidence>
<sequence length="213" mass="23171">MMVLAVENLAATAGSTHRRIDRKVLDAMRKVPRHLLVPQEVRAEAYQNRPLPIGYEATISQPYIVALMTDLLDVEPGHKVLEVGTGSGYQAAILSGLVNRVHSIEIVEPLAKRAGEQLAALGYRNVTVRAGDGYAGWPEQAPFDRIIVTAGADHVPRPLMDQLRPGGRMVIPVGEGGDLQLTVIDKSRKGRISKRRVLPVYFVPLTRKASSGG</sequence>
<comment type="subcellular location">
    <subcellularLocation>
        <location evidence="1 7">Cytoplasm</location>
    </subcellularLocation>
</comment>
<evidence type="ECO:0000256" key="6">
    <source>
        <dbReference type="ARBA" id="ARBA00022691"/>
    </source>
</evidence>
<comment type="similarity">
    <text evidence="2 7">Belongs to the methyltransferase superfamily. L-isoaspartyl/D-aspartyl protein methyltransferase family.</text>
</comment>
<proteinExistence type="inferred from homology"/>
<gene>
    <name evidence="7" type="primary">pcm</name>
    <name evidence="8" type="ORF">AVDCRST_MAG23-1486</name>
</gene>
<reference evidence="8" key="1">
    <citation type="submission" date="2020-02" db="EMBL/GenBank/DDBJ databases">
        <authorList>
            <person name="Meier V. D."/>
        </authorList>
    </citation>
    <scope>NUCLEOTIDE SEQUENCE</scope>
    <source>
        <strain evidence="8">AVDCRST_MAG23</strain>
    </source>
</reference>
<dbReference type="PANTHER" id="PTHR11579">
    <property type="entry name" value="PROTEIN-L-ISOASPARTATE O-METHYLTRANSFERASE"/>
    <property type="match status" value="1"/>
</dbReference>
<dbReference type="GO" id="GO:0030091">
    <property type="term" value="P:protein repair"/>
    <property type="evidence" value="ECO:0007669"/>
    <property type="project" value="UniProtKB-UniRule"/>
</dbReference>
<dbReference type="EMBL" id="CADCWD010000057">
    <property type="protein sequence ID" value="CAA9537109.1"/>
    <property type="molecule type" value="Genomic_DNA"/>
</dbReference>
<comment type="function">
    <text evidence="7">Catalyzes the methyl esterification of L-isoaspartyl residues in peptides and proteins that result from spontaneous decomposition of normal L-aspartyl and L-asparaginyl residues. It plays a role in the repair and/or degradation of damaged proteins.</text>
</comment>
<keyword evidence="4 7" id="KW-0489">Methyltransferase</keyword>
<evidence type="ECO:0000256" key="1">
    <source>
        <dbReference type="ARBA" id="ARBA00004496"/>
    </source>
</evidence>
<accession>A0A6J4U110</accession>
<evidence type="ECO:0000256" key="7">
    <source>
        <dbReference type="HAMAP-Rule" id="MF_00090"/>
    </source>
</evidence>
<dbReference type="AlphaFoldDB" id="A0A6J4U110"/>
<dbReference type="GO" id="GO:0004719">
    <property type="term" value="F:protein-L-isoaspartate (D-aspartate) O-methyltransferase activity"/>
    <property type="evidence" value="ECO:0007669"/>
    <property type="project" value="UniProtKB-UniRule"/>
</dbReference>
<name>A0A6J4U110_9SPHN</name>
<dbReference type="SUPFAM" id="SSF53335">
    <property type="entry name" value="S-adenosyl-L-methionine-dependent methyltransferases"/>
    <property type="match status" value="1"/>
</dbReference>
<keyword evidence="5 7" id="KW-0808">Transferase</keyword>
<evidence type="ECO:0000256" key="2">
    <source>
        <dbReference type="ARBA" id="ARBA00005369"/>
    </source>
</evidence>
<keyword evidence="3 7" id="KW-0963">Cytoplasm</keyword>
<dbReference type="Gene3D" id="3.40.50.150">
    <property type="entry name" value="Vaccinia Virus protein VP39"/>
    <property type="match status" value="1"/>
</dbReference>
<dbReference type="InterPro" id="IPR029063">
    <property type="entry name" value="SAM-dependent_MTases_sf"/>
</dbReference>
<organism evidence="8">
    <name type="scientific">uncultured Sphingosinicella sp</name>
    <dbReference type="NCBI Taxonomy" id="478748"/>
    <lineage>
        <taxon>Bacteria</taxon>
        <taxon>Pseudomonadati</taxon>
        <taxon>Pseudomonadota</taxon>
        <taxon>Alphaproteobacteria</taxon>
        <taxon>Sphingomonadales</taxon>
        <taxon>Sphingosinicellaceae</taxon>
        <taxon>Sphingosinicella</taxon>
        <taxon>environmental samples</taxon>
    </lineage>
</organism>
<protein>
    <recommendedName>
        <fullName evidence="7">Protein-L-isoaspartate O-methyltransferase</fullName>
        <ecNumber evidence="7">2.1.1.77</ecNumber>
    </recommendedName>
    <alternativeName>
        <fullName evidence="7">L-isoaspartyl protein carboxyl methyltransferase</fullName>
    </alternativeName>
    <alternativeName>
        <fullName evidence="7">Protein L-isoaspartyl methyltransferase</fullName>
    </alternativeName>
    <alternativeName>
        <fullName evidence="7">Protein-beta-aspartate methyltransferase</fullName>
        <shortName evidence="7">PIMT</shortName>
    </alternativeName>
</protein>
<dbReference type="CDD" id="cd02440">
    <property type="entry name" value="AdoMet_MTases"/>
    <property type="match status" value="1"/>
</dbReference>
<dbReference type="GO" id="GO:0032259">
    <property type="term" value="P:methylation"/>
    <property type="evidence" value="ECO:0007669"/>
    <property type="project" value="UniProtKB-KW"/>
</dbReference>
<dbReference type="PANTHER" id="PTHR11579:SF0">
    <property type="entry name" value="PROTEIN-L-ISOASPARTATE(D-ASPARTATE) O-METHYLTRANSFERASE"/>
    <property type="match status" value="1"/>
</dbReference>
<dbReference type="FunFam" id="3.40.50.150:FF:000010">
    <property type="entry name" value="Protein-L-isoaspartate O-methyltransferase"/>
    <property type="match status" value="1"/>
</dbReference>
<dbReference type="PROSITE" id="PS01279">
    <property type="entry name" value="PCMT"/>
    <property type="match status" value="1"/>
</dbReference>
<dbReference type="NCBIfam" id="NF001453">
    <property type="entry name" value="PRK00312.1"/>
    <property type="match status" value="1"/>
</dbReference>
<dbReference type="EC" id="2.1.1.77" evidence="7"/>